<dbReference type="Pfam" id="PF08309">
    <property type="entry name" value="LVIVD"/>
    <property type="match status" value="2"/>
</dbReference>
<evidence type="ECO:0000313" key="1">
    <source>
        <dbReference type="EMBL" id="MFD1647401.1"/>
    </source>
</evidence>
<dbReference type="Proteomes" id="UP001597034">
    <property type="component" value="Unassembled WGS sequence"/>
</dbReference>
<accession>A0ABD6DRD7</accession>
<protein>
    <submittedName>
        <fullName evidence="1">LVIVD repeat-containing protein</fullName>
    </submittedName>
</protein>
<proteinExistence type="predicted"/>
<dbReference type="AlphaFoldDB" id="A0ABD6DRD7"/>
<organism evidence="1 2">
    <name type="scientific">Haloarchaeobius litoreus</name>
    <dbReference type="NCBI Taxonomy" id="755306"/>
    <lineage>
        <taxon>Archaea</taxon>
        <taxon>Methanobacteriati</taxon>
        <taxon>Methanobacteriota</taxon>
        <taxon>Stenosarchaea group</taxon>
        <taxon>Halobacteria</taxon>
        <taxon>Halobacteriales</taxon>
        <taxon>Halorubellaceae</taxon>
        <taxon>Haloarchaeobius</taxon>
    </lineage>
</organism>
<dbReference type="RefSeq" id="WP_256400542.1">
    <property type="nucleotide sequence ID" value="NZ_JANHJR010000003.1"/>
</dbReference>
<gene>
    <name evidence="1" type="ORF">ACFSBL_17065</name>
</gene>
<name>A0ABD6DRD7_9EURY</name>
<dbReference type="InterPro" id="IPR013211">
    <property type="entry name" value="LVIVD"/>
</dbReference>
<sequence length="433" mass="45903">MKSTRRTLLTILGSTVAVGGIGTTGARTPPTKGRIRKLGHSLLSDPAGGYAEEDVRADGQYALLGSFTGPGGSFLVDISNPHDPTEVHEFPTPSDGVRHADVQFDRRDGLYYRSREGGGGDGEPPNGVDVIDYGYDEGTPEDPVKASRIPAGSTHNVESHPEGDVLYTTEHDGVGVWDTSDPTDVTGGDVVSPDPAGDCHDMVVDTERDLLHCAFIGGGFDGYVAMDISDPLSPTVAGKFSYEGLPDYTEERLEAGEPGFSNCHYASHDPDRDLVVVGDEIGFGAPGGKHIFDIGWGDGSVEDPEHVGFTYSPNAQMMDEADELFDWTTHNHQVISKGNNSLLVSGDYHEGTVVYDISDPTDPTPADQYRTDDMADQADGAGFVGEAPMAWGANYSEQRDLVVTGDMQTGIYVFKVTPAAARGGGGGAGPETR</sequence>
<reference evidence="1 2" key="1">
    <citation type="journal article" date="2019" name="Int. J. Syst. Evol. Microbiol.">
        <title>The Global Catalogue of Microorganisms (GCM) 10K type strain sequencing project: providing services to taxonomists for standard genome sequencing and annotation.</title>
        <authorList>
            <consortium name="The Broad Institute Genomics Platform"/>
            <consortium name="The Broad Institute Genome Sequencing Center for Infectious Disease"/>
            <person name="Wu L."/>
            <person name="Ma J."/>
        </authorList>
    </citation>
    <scope>NUCLEOTIDE SEQUENCE [LARGE SCALE GENOMIC DNA]</scope>
    <source>
        <strain evidence="1 2">CGMCC 1.10390</strain>
    </source>
</reference>
<comment type="caution">
    <text evidence="1">The sequence shown here is derived from an EMBL/GenBank/DDBJ whole genome shotgun (WGS) entry which is preliminary data.</text>
</comment>
<keyword evidence="2" id="KW-1185">Reference proteome</keyword>
<dbReference type="EMBL" id="JBHUDO010000003">
    <property type="protein sequence ID" value="MFD1647401.1"/>
    <property type="molecule type" value="Genomic_DNA"/>
</dbReference>
<evidence type="ECO:0000313" key="2">
    <source>
        <dbReference type="Proteomes" id="UP001597034"/>
    </source>
</evidence>